<evidence type="ECO:0000256" key="3">
    <source>
        <dbReference type="ARBA" id="ARBA00012154"/>
    </source>
</evidence>
<feature type="binding site" evidence="11">
    <location>
        <begin position="13"/>
        <end position="18"/>
    </location>
    <ligand>
        <name>ATP</name>
        <dbReference type="ChEBI" id="CHEBI:30616"/>
    </ligand>
</feature>
<dbReference type="EC" id="2.7.1.71" evidence="3 11"/>
<comment type="cofactor">
    <cofactor evidence="11">
        <name>Mg(2+)</name>
        <dbReference type="ChEBI" id="CHEBI:18420"/>
    </cofactor>
    <text evidence="11">Binds 1 Mg(2+) ion per subunit.</text>
</comment>
<keyword evidence="7 11" id="KW-0418">Kinase</keyword>
<feature type="binding site" evidence="11">
    <location>
        <position position="59"/>
    </location>
    <ligand>
        <name>substrate</name>
    </ligand>
</feature>
<feature type="binding site" evidence="11">
    <location>
        <position position="121"/>
    </location>
    <ligand>
        <name>ATP</name>
        <dbReference type="ChEBI" id="CHEBI:30616"/>
    </ligand>
</feature>
<evidence type="ECO:0000256" key="6">
    <source>
        <dbReference type="ARBA" id="ARBA00022741"/>
    </source>
</evidence>
<keyword evidence="8 11" id="KW-0067">ATP-binding</keyword>
<dbReference type="Pfam" id="PF01202">
    <property type="entry name" value="SKI"/>
    <property type="match status" value="1"/>
</dbReference>
<dbReference type="Proteomes" id="UP001164803">
    <property type="component" value="Chromosome"/>
</dbReference>
<dbReference type="SUPFAM" id="SSF52540">
    <property type="entry name" value="P-loop containing nucleoside triphosphate hydrolases"/>
    <property type="match status" value="1"/>
</dbReference>
<organism evidence="12 13">
    <name type="scientific">Alicyclobacillus dauci</name>
    <dbReference type="NCBI Taxonomy" id="1475485"/>
    <lineage>
        <taxon>Bacteria</taxon>
        <taxon>Bacillati</taxon>
        <taxon>Bacillota</taxon>
        <taxon>Bacilli</taxon>
        <taxon>Bacillales</taxon>
        <taxon>Alicyclobacillaceae</taxon>
        <taxon>Alicyclobacillus</taxon>
    </lineage>
</organism>
<evidence type="ECO:0000256" key="9">
    <source>
        <dbReference type="ARBA" id="ARBA00023141"/>
    </source>
</evidence>
<evidence type="ECO:0000313" key="12">
    <source>
        <dbReference type="EMBL" id="WAH38985.1"/>
    </source>
</evidence>
<keyword evidence="6 11" id="KW-0547">Nucleotide-binding</keyword>
<proteinExistence type="inferred from homology"/>
<dbReference type="PANTHER" id="PTHR21087">
    <property type="entry name" value="SHIKIMATE KINASE"/>
    <property type="match status" value="1"/>
</dbReference>
<feature type="binding site" evidence="11">
    <location>
        <position position="82"/>
    </location>
    <ligand>
        <name>substrate</name>
    </ligand>
</feature>
<evidence type="ECO:0000256" key="4">
    <source>
        <dbReference type="ARBA" id="ARBA00022605"/>
    </source>
</evidence>
<accession>A0ABY6Z7W1</accession>
<evidence type="ECO:0000256" key="2">
    <source>
        <dbReference type="ARBA" id="ARBA00006997"/>
    </source>
</evidence>
<comment type="subcellular location">
    <subcellularLocation>
        <location evidence="11">Cytoplasm</location>
    </subcellularLocation>
</comment>
<evidence type="ECO:0000256" key="5">
    <source>
        <dbReference type="ARBA" id="ARBA00022679"/>
    </source>
</evidence>
<name>A0ABY6Z7W1_9BACL</name>
<evidence type="ECO:0000256" key="1">
    <source>
        <dbReference type="ARBA" id="ARBA00004842"/>
    </source>
</evidence>
<dbReference type="GO" id="GO:0016301">
    <property type="term" value="F:kinase activity"/>
    <property type="evidence" value="ECO:0007669"/>
    <property type="project" value="UniProtKB-KW"/>
</dbReference>
<evidence type="ECO:0000256" key="8">
    <source>
        <dbReference type="ARBA" id="ARBA00022840"/>
    </source>
</evidence>
<dbReference type="InterPro" id="IPR031322">
    <property type="entry name" value="Shikimate/glucono_kinase"/>
</dbReference>
<dbReference type="EMBL" id="CP104064">
    <property type="protein sequence ID" value="WAH38985.1"/>
    <property type="molecule type" value="Genomic_DNA"/>
</dbReference>
<dbReference type="Gene3D" id="3.40.50.300">
    <property type="entry name" value="P-loop containing nucleotide triphosphate hydrolases"/>
    <property type="match status" value="1"/>
</dbReference>
<dbReference type="RefSeq" id="WP_268046609.1">
    <property type="nucleotide sequence ID" value="NZ_CP104064.1"/>
</dbReference>
<evidence type="ECO:0000256" key="10">
    <source>
        <dbReference type="ARBA" id="ARBA00048567"/>
    </source>
</evidence>
<dbReference type="PANTHER" id="PTHR21087:SF16">
    <property type="entry name" value="SHIKIMATE KINASE 1, CHLOROPLASTIC"/>
    <property type="match status" value="1"/>
</dbReference>
<comment type="pathway">
    <text evidence="1 11">Metabolic intermediate biosynthesis; chorismate biosynthesis; chorismate from D-erythrose 4-phosphate and phosphoenolpyruvate: step 5/7.</text>
</comment>
<keyword evidence="11" id="KW-0460">Magnesium</keyword>
<sequence>MKDNLIALVGFMASGKSTVGAALASRLHRRFIDLDKYIEDIVQLPIPEIFQSQGEVGFRSIETRMLADVTATEQNIVLSTGGGIVTVEQNRALLSSAWRCVYLRAKPSTIQQRLEADGTPRPLLQSEDPSLRIRTLMADRTSWYEEVSDVTVDVDDLSVDDIADRIITLLHLV</sequence>
<keyword evidence="9 11" id="KW-0057">Aromatic amino acid biosynthesis</keyword>
<keyword evidence="5 11" id="KW-0808">Transferase</keyword>
<comment type="caution">
    <text evidence="11">Lacks conserved residue(s) required for the propagation of feature annotation.</text>
</comment>
<reference evidence="12" key="1">
    <citation type="submission" date="2022-08" db="EMBL/GenBank/DDBJ databases">
        <title>Alicyclobacillus dauci DSM2870, complete genome.</title>
        <authorList>
            <person name="Wang Q."/>
            <person name="Cai R."/>
            <person name="Wang Z."/>
        </authorList>
    </citation>
    <scope>NUCLEOTIDE SEQUENCE</scope>
    <source>
        <strain evidence="12">DSM 28700</strain>
    </source>
</reference>
<keyword evidence="11" id="KW-0479">Metal-binding</keyword>
<dbReference type="InterPro" id="IPR023000">
    <property type="entry name" value="Shikimate_kinase_CS"/>
</dbReference>
<evidence type="ECO:0000313" key="13">
    <source>
        <dbReference type="Proteomes" id="UP001164803"/>
    </source>
</evidence>
<evidence type="ECO:0000256" key="7">
    <source>
        <dbReference type="ARBA" id="ARBA00022777"/>
    </source>
</evidence>
<comment type="subunit">
    <text evidence="11">Monomer.</text>
</comment>
<keyword evidence="4 11" id="KW-0028">Amino-acid biosynthesis</keyword>
<feature type="binding site" evidence="11">
    <location>
        <position position="35"/>
    </location>
    <ligand>
        <name>substrate</name>
    </ligand>
</feature>
<keyword evidence="11" id="KW-0963">Cytoplasm</keyword>
<dbReference type="InterPro" id="IPR000623">
    <property type="entry name" value="Shikimate_kinase/TSH1"/>
</dbReference>
<gene>
    <name evidence="11" type="primary">aroK</name>
    <name evidence="12" type="ORF">NZD86_11135</name>
</gene>
<dbReference type="PROSITE" id="PS01128">
    <property type="entry name" value="SHIKIMATE_KINASE"/>
    <property type="match status" value="1"/>
</dbReference>
<evidence type="ECO:0000256" key="11">
    <source>
        <dbReference type="HAMAP-Rule" id="MF_00109"/>
    </source>
</evidence>
<dbReference type="InterPro" id="IPR027417">
    <property type="entry name" value="P-loop_NTPase"/>
</dbReference>
<comment type="function">
    <text evidence="11">Catalyzes the specific phosphorylation of the 3-hydroxyl group of shikimic acid using ATP as a cosubstrate.</text>
</comment>
<dbReference type="PRINTS" id="PR01100">
    <property type="entry name" value="SHIKIMTKNASE"/>
</dbReference>
<protein>
    <recommendedName>
        <fullName evidence="3 11">Shikimate kinase</fullName>
        <shortName evidence="11">SK</shortName>
        <ecNumber evidence="3 11">2.7.1.71</ecNumber>
    </recommendedName>
</protein>
<comment type="catalytic activity">
    <reaction evidence="10 11">
        <text>shikimate + ATP = 3-phosphoshikimate + ADP + H(+)</text>
        <dbReference type="Rhea" id="RHEA:13121"/>
        <dbReference type="ChEBI" id="CHEBI:15378"/>
        <dbReference type="ChEBI" id="CHEBI:30616"/>
        <dbReference type="ChEBI" id="CHEBI:36208"/>
        <dbReference type="ChEBI" id="CHEBI:145989"/>
        <dbReference type="ChEBI" id="CHEBI:456216"/>
        <dbReference type="EC" id="2.7.1.71"/>
    </reaction>
</comment>
<feature type="binding site" evidence="11">
    <location>
        <position position="140"/>
    </location>
    <ligand>
        <name>substrate</name>
    </ligand>
</feature>
<feature type="binding site" evidence="11">
    <location>
        <position position="17"/>
    </location>
    <ligand>
        <name>Mg(2+)</name>
        <dbReference type="ChEBI" id="CHEBI:18420"/>
    </ligand>
</feature>
<keyword evidence="13" id="KW-1185">Reference proteome</keyword>
<dbReference type="CDD" id="cd00464">
    <property type="entry name" value="SK"/>
    <property type="match status" value="1"/>
</dbReference>
<dbReference type="HAMAP" id="MF_00109">
    <property type="entry name" value="Shikimate_kinase"/>
    <property type="match status" value="1"/>
</dbReference>
<comment type="similarity">
    <text evidence="2 11">Belongs to the shikimate kinase family.</text>
</comment>